<keyword evidence="3 5" id="KW-1133">Transmembrane helix</keyword>
<accession>A0A0L0D5X1</accession>
<dbReference type="InterPro" id="IPR021149">
    <property type="entry name" value="OligosaccharylTrfase_OST3/OST6"/>
</dbReference>
<keyword evidence="7" id="KW-1185">Reference proteome</keyword>
<evidence type="ECO:0000256" key="4">
    <source>
        <dbReference type="ARBA" id="ARBA00023136"/>
    </source>
</evidence>
<organism evidence="6 7">
    <name type="scientific">Thecamonas trahens ATCC 50062</name>
    <dbReference type="NCBI Taxonomy" id="461836"/>
    <lineage>
        <taxon>Eukaryota</taxon>
        <taxon>Apusozoa</taxon>
        <taxon>Apusomonadida</taxon>
        <taxon>Apusomonadidae</taxon>
        <taxon>Thecamonas</taxon>
    </lineage>
</organism>
<dbReference type="Proteomes" id="UP000054408">
    <property type="component" value="Unassembled WGS sequence"/>
</dbReference>
<dbReference type="GO" id="GO:0016020">
    <property type="term" value="C:membrane"/>
    <property type="evidence" value="ECO:0007669"/>
    <property type="project" value="UniProtKB-SubCell"/>
</dbReference>
<name>A0A0L0D5X1_THETB</name>
<reference evidence="6 7" key="1">
    <citation type="submission" date="2010-05" db="EMBL/GenBank/DDBJ databases">
        <title>The Genome Sequence of Thecamonas trahens ATCC 50062.</title>
        <authorList>
            <consortium name="The Broad Institute Genome Sequencing Platform"/>
            <person name="Russ C."/>
            <person name="Cuomo C."/>
            <person name="Shea T."/>
            <person name="Young S.K."/>
            <person name="Zeng Q."/>
            <person name="Koehrsen M."/>
            <person name="Haas B."/>
            <person name="Borodovsky M."/>
            <person name="Guigo R."/>
            <person name="Alvarado L."/>
            <person name="Berlin A."/>
            <person name="Bochicchio J."/>
            <person name="Borenstein D."/>
            <person name="Chapman S."/>
            <person name="Chen Z."/>
            <person name="Freedman E."/>
            <person name="Gellesch M."/>
            <person name="Goldberg J."/>
            <person name="Griggs A."/>
            <person name="Gujja S."/>
            <person name="Heilman E."/>
            <person name="Heiman D."/>
            <person name="Hepburn T."/>
            <person name="Howarth C."/>
            <person name="Jen D."/>
            <person name="Larson L."/>
            <person name="Mehta T."/>
            <person name="Park D."/>
            <person name="Pearson M."/>
            <person name="Roberts A."/>
            <person name="Saif S."/>
            <person name="Shenoy N."/>
            <person name="Sisk P."/>
            <person name="Stolte C."/>
            <person name="Sykes S."/>
            <person name="Thomson T."/>
            <person name="Walk T."/>
            <person name="White J."/>
            <person name="Yandava C."/>
            <person name="Burger G."/>
            <person name="Gray M.W."/>
            <person name="Holland P.W.H."/>
            <person name="King N."/>
            <person name="Lang F.B.F."/>
            <person name="Roger A.J."/>
            <person name="Ruiz-Trillo I."/>
            <person name="Lander E."/>
            <person name="Nusbaum C."/>
        </authorList>
    </citation>
    <scope>NUCLEOTIDE SEQUENCE [LARGE SCALE GENOMIC DNA]</scope>
    <source>
        <strain evidence="6 7">ATCC 50062</strain>
    </source>
</reference>
<keyword evidence="2 5" id="KW-0812">Transmembrane</keyword>
<proteinExistence type="predicted"/>
<gene>
    <name evidence="6" type="ORF">AMSG_03981</name>
</gene>
<dbReference type="GeneID" id="25563547"/>
<evidence type="ECO:0000313" key="6">
    <source>
        <dbReference type="EMBL" id="KNC47754.1"/>
    </source>
</evidence>
<dbReference type="AlphaFoldDB" id="A0A0L0D5X1"/>
<evidence type="ECO:0000256" key="2">
    <source>
        <dbReference type="ARBA" id="ARBA00022692"/>
    </source>
</evidence>
<evidence type="ECO:0000256" key="1">
    <source>
        <dbReference type="ARBA" id="ARBA00004141"/>
    </source>
</evidence>
<keyword evidence="4 5" id="KW-0472">Membrane</keyword>
<protein>
    <submittedName>
        <fullName evidence="6">Uncharacterized protein</fullName>
    </submittedName>
</protein>
<evidence type="ECO:0000313" key="7">
    <source>
        <dbReference type="Proteomes" id="UP000054408"/>
    </source>
</evidence>
<evidence type="ECO:0000256" key="3">
    <source>
        <dbReference type="ARBA" id="ARBA00022989"/>
    </source>
</evidence>
<evidence type="ECO:0000256" key="5">
    <source>
        <dbReference type="SAM" id="Phobius"/>
    </source>
</evidence>
<dbReference type="RefSeq" id="XP_013759232.1">
    <property type="nucleotide sequence ID" value="XM_013903778.1"/>
</dbReference>
<dbReference type="EMBL" id="GL349448">
    <property type="protein sequence ID" value="KNC47754.1"/>
    <property type="molecule type" value="Genomic_DNA"/>
</dbReference>
<feature type="transmembrane region" description="Helical" evidence="5">
    <location>
        <begin position="38"/>
        <end position="56"/>
    </location>
</feature>
<dbReference type="Pfam" id="PF04756">
    <property type="entry name" value="OST3_OST6"/>
    <property type="match status" value="1"/>
</dbReference>
<comment type="subcellular location">
    <subcellularLocation>
        <location evidence="1">Membrane</location>
        <topology evidence="1">Multi-pass membrane protein</topology>
    </subcellularLocation>
</comment>
<sequence length="93" mass="9933">MAGLPFVVIRGAPLVAGGRDGGLMFMYPSRGFQLGLETLWVSGLNLALVGIVWALLDPPRVARGGKRSRRDAERASSAQVWMLPLVLATCSIP</sequence>